<organism evidence="1 2">
    <name type="scientific">Polyplax serrata</name>
    <name type="common">Common mouse louse</name>
    <dbReference type="NCBI Taxonomy" id="468196"/>
    <lineage>
        <taxon>Eukaryota</taxon>
        <taxon>Metazoa</taxon>
        <taxon>Ecdysozoa</taxon>
        <taxon>Arthropoda</taxon>
        <taxon>Hexapoda</taxon>
        <taxon>Insecta</taxon>
        <taxon>Pterygota</taxon>
        <taxon>Neoptera</taxon>
        <taxon>Paraneoptera</taxon>
        <taxon>Psocodea</taxon>
        <taxon>Troctomorpha</taxon>
        <taxon>Phthiraptera</taxon>
        <taxon>Anoplura</taxon>
        <taxon>Polyplacidae</taxon>
        <taxon>Polyplax</taxon>
    </lineage>
</organism>
<accession>A0ABR1B5I3</accession>
<proteinExistence type="predicted"/>
<evidence type="ECO:0000313" key="2">
    <source>
        <dbReference type="Proteomes" id="UP001359485"/>
    </source>
</evidence>
<dbReference type="EMBL" id="JAWJWF010000004">
    <property type="protein sequence ID" value="KAK6634158.1"/>
    <property type="molecule type" value="Genomic_DNA"/>
</dbReference>
<name>A0ABR1B5I3_POLSC</name>
<gene>
    <name evidence="1" type="ORF">RUM44_004766</name>
</gene>
<dbReference type="Proteomes" id="UP001359485">
    <property type="component" value="Unassembled WGS sequence"/>
</dbReference>
<reference evidence="1 2" key="1">
    <citation type="submission" date="2023-09" db="EMBL/GenBank/DDBJ databases">
        <title>Genomes of two closely related lineages of the louse Polyplax serrata with different host specificities.</title>
        <authorList>
            <person name="Martinu J."/>
            <person name="Tarabai H."/>
            <person name="Stefka J."/>
            <person name="Hypsa V."/>
        </authorList>
    </citation>
    <scope>NUCLEOTIDE SEQUENCE [LARGE SCALE GENOMIC DNA]</scope>
    <source>
        <strain evidence="1">98ZLc_SE</strain>
    </source>
</reference>
<sequence length="129" mass="14799">MANWVNHVAPLMPFFPGRKPFSPSKGLPGLFLTDERTLELFFLFEIFSKLHSEFETRKTCNESPEAIKTARKIETPLNNTSVVTISSEDEEEEEKKNTHNEPSYFLLMPRALSGISGNLWKGDDHRTKK</sequence>
<evidence type="ECO:0000313" key="1">
    <source>
        <dbReference type="EMBL" id="KAK6634158.1"/>
    </source>
</evidence>
<protein>
    <submittedName>
        <fullName evidence="1">Uncharacterized protein</fullName>
    </submittedName>
</protein>
<keyword evidence="2" id="KW-1185">Reference proteome</keyword>
<comment type="caution">
    <text evidence="1">The sequence shown here is derived from an EMBL/GenBank/DDBJ whole genome shotgun (WGS) entry which is preliminary data.</text>
</comment>